<evidence type="ECO:0000313" key="2">
    <source>
        <dbReference type="Proteomes" id="UP000243975"/>
    </source>
</evidence>
<dbReference type="EMBL" id="LEKV01002050">
    <property type="protein sequence ID" value="KVI04454.1"/>
    <property type="molecule type" value="Genomic_DNA"/>
</dbReference>
<comment type="caution">
    <text evidence="1">The sequence shown here is derived from an EMBL/GenBank/DDBJ whole genome shotgun (WGS) entry which is preliminary data.</text>
</comment>
<reference evidence="1 2" key="1">
    <citation type="journal article" date="2016" name="Sci. Rep.">
        <title>The genome sequence of the outbreeding globe artichoke constructed de novo incorporating a phase-aware low-pass sequencing strategy of F1 progeny.</title>
        <authorList>
            <person name="Scaglione D."/>
            <person name="Reyes-Chin-Wo S."/>
            <person name="Acquadro A."/>
            <person name="Froenicke L."/>
            <person name="Portis E."/>
            <person name="Beitel C."/>
            <person name="Tirone M."/>
            <person name="Mauro R."/>
            <person name="Lo Monaco A."/>
            <person name="Mauromicale G."/>
            <person name="Faccioli P."/>
            <person name="Cattivelli L."/>
            <person name="Rieseberg L."/>
            <person name="Michelmore R."/>
            <person name="Lanteri S."/>
        </authorList>
    </citation>
    <scope>NUCLEOTIDE SEQUENCE [LARGE SCALE GENOMIC DNA]</scope>
    <source>
        <strain evidence="1">2C</strain>
    </source>
</reference>
<gene>
    <name evidence="1" type="ORF">Ccrd_017227</name>
</gene>
<evidence type="ECO:0000313" key="1">
    <source>
        <dbReference type="EMBL" id="KVI04454.1"/>
    </source>
</evidence>
<organism evidence="1 2">
    <name type="scientific">Cynara cardunculus var. scolymus</name>
    <name type="common">Globe artichoke</name>
    <name type="synonym">Cynara scolymus</name>
    <dbReference type="NCBI Taxonomy" id="59895"/>
    <lineage>
        <taxon>Eukaryota</taxon>
        <taxon>Viridiplantae</taxon>
        <taxon>Streptophyta</taxon>
        <taxon>Embryophyta</taxon>
        <taxon>Tracheophyta</taxon>
        <taxon>Spermatophyta</taxon>
        <taxon>Magnoliopsida</taxon>
        <taxon>eudicotyledons</taxon>
        <taxon>Gunneridae</taxon>
        <taxon>Pentapetalae</taxon>
        <taxon>asterids</taxon>
        <taxon>campanulids</taxon>
        <taxon>Asterales</taxon>
        <taxon>Asteraceae</taxon>
        <taxon>Carduoideae</taxon>
        <taxon>Cardueae</taxon>
        <taxon>Carduinae</taxon>
        <taxon>Cynara</taxon>
    </lineage>
</organism>
<accession>A0A103Y8G5</accession>
<dbReference type="Gramene" id="KVI04454">
    <property type="protein sequence ID" value="KVI04454"/>
    <property type="gene ID" value="Ccrd_017227"/>
</dbReference>
<name>A0A103Y8G5_CYNCS</name>
<dbReference type="STRING" id="59895.A0A103Y8G5"/>
<proteinExistence type="predicted"/>
<dbReference type="AlphaFoldDB" id="A0A103Y8G5"/>
<keyword evidence="2" id="KW-1185">Reference proteome</keyword>
<protein>
    <submittedName>
        <fullName evidence="1">Uncharacterized protein</fullName>
    </submittedName>
</protein>
<sequence>MSFLCSSPFSHKPSCSMVHNSTDNYENSKIWNGGEGTNGSVHIRFRLVGDGGVVVQANDANFDNNMSLFPSELLARPRTNTQVGDSWEEVLTVPSLLNLKRFFKKLYWSLFR</sequence>
<dbReference type="Proteomes" id="UP000243975">
    <property type="component" value="Unassembled WGS sequence"/>
</dbReference>